<gene>
    <name evidence="1" type="ORF">K3G42_031643</name>
</gene>
<organism evidence="1 2">
    <name type="scientific">Sphaerodactylus townsendi</name>
    <dbReference type="NCBI Taxonomy" id="933632"/>
    <lineage>
        <taxon>Eukaryota</taxon>
        <taxon>Metazoa</taxon>
        <taxon>Chordata</taxon>
        <taxon>Craniata</taxon>
        <taxon>Vertebrata</taxon>
        <taxon>Euteleostomi</taxon>
        <taxon>Lepidosauria</taxon>
        <taxon>Squamata</taxon>
        <taxon>Bifurcata</taxon>
        <taxon>Gekkota</taxon>
        <taxon>Sphaerodactylidae</taxon>
        <taxon>Sphaerodactylus</taxon>
    </lineage>
</organism>
<evidence type="ECO:0000313" key="1">
    <source>
        <dbReference type="EMBL" id="KAH8005977.1"/>
    </source>
</evidence>
<comment type="caution">
    <text evidence="1">The sequence shown here is derived from an EMBL/GenBank/DDBJ whole genome shotgun (WGS) entry which is preliminary data.</text>
</comment>
<dbReference type="EMBL" id="CM037617">
    <property type="protein sequence ID" value="KAH8005977.1"/>
    <property type="molecule type" value="Genomic_DNA"/>
</dbReference>
<reference evidence="1" key="1">
    <citation type="submission" date="2021-08" db="EMBL/GenBank/DDBJ databases">
        <title>The first chromosome-level gecko genome reveals the dynamic sex chromosomes of Neotropical dwarf geckos (Sphaerodactylidae: Sphaerodactylus).</title>
        <authorList>
            <person name="Pinto B.J."/>
            <person name="Keating S.E."/>
            <person name="Gamble T."/>
        </authorList>
    </citation>
    <scope>NUCLEOTIDE SEQUENCE</scope>
    <source>
        <strain evidence="1">TG3544</strain>
    </source>
</reference>
<keyword evidence="2" id="KW-1185">Reference proteome</keyword>
<accession>A0ACB8FL58</accession>
<evidence type="ECO:0000313" key="2">
    <source>
        <dbReference type="Proteomes" id="UP000827872"/>
    </source>
</evidence>
<sequence>MTSSRALFYGSAPAMSPPSKNKFKRQSRIFSQVLYRTLSYKDRSSVAAYPVESKDDPAELSTQISAPGILKVFGCHICAGTHYKSVLATASSGAQELVKEALERYGLDKANAGHYVLCDVIGRFVGSEKQWQMDGLRVLRDNEKPLVIQDLWKPREGFSRRFELRKRSEVEELAARDKDTLTAELSEKLIAFSLCSERAQSSLQLQESQQPGNSAGRCLRHMSQAPGHSADPCCKRMVWEERRNREQAGINAQARKLQRNRAKGTMTLLTGCKSHSTPPPPLRRTVSETSLNQAGPQDDGDEQQQKRHYSTLPEALRCMESTRNGQQVPMEEQGGSIMRHSLYQSPHFLLLQGYSQQHDSLVYLLNRDQHTVGQRTQASKPSISLSAPDILPLHCTVRRIKVSGRSHHRSEEKLVLEPIPGASVSVNFSEAGQTVVLHHGDLISLGLYYLLLYKDPLKTQPLPAQTLMRLKAVRRASEPELPSTCKRCGNQVKEKSSSSKKPGLQPASGRRAGRRKPQLEFDKANEDVLLRRIISLIEPTGDDHKLTPAFLLCLCIQHSANRFKPGEFGQLLLKLAKMIQKTVWEKTNELARKQSQHQDPASLSHFTIADLLPDLQHVIFWMSNAIEILYFAQQKSPIYIQNMEEEMDIKGSKESLFSLTITASEEAMTVLEEVIMYTFQQCVYYISKSLYVSLPILLECNPFQSEGRDSWLSSPPLPEEIRKVVLVYQATLDLLHQYDVHQEIASQMFAYLFFFSNTLLFNQLMEKGSSLGCFHWSKGVRVRATLRLVLEWAQSAGFGQQADQFFNKLSSVASLLAMPNSQLVQPHGSWDG</sequence>
<proteinExistence type="predicted"/>
<name>A0ACB8FL58_9SAUR</name>
<dbReference type="Proteomes" id="UP000827872">
    <property type="component" value="Linkage Group LG04"/>
</dbReference>
<protein>
    <submittedName>
        <fullName evidence="1">Uncharacterized protein</fullName>
    </submittedName>
</protein>